<keyword evidence="1" id="KW-0472">Membrane</keyword>
<evidence type="ECO:0000313" key="2">
    <source>
        <dbReference type="EMBL" id="KAF1999346.1"/>
    </source>
</evidence>
<dbReference type="Proteomes" id="UP000799779">
    <property type="component" value="Unassembled WGS sequence"/>
</dbReference>
<evidence type="ECO:0000256" key="1">
    <source>
        <dbReference type="SAM" id="Phobius"/>
    </source>
</evidence>
<organism evidence="2 3">
    <name type="scientific">Amniculicola lignicola CBS 123094</name>
    <dbReference type="NCBI Taxonomy" id="1392246"/>
    <lineage>
        <taxon>Eukaryota</taxon>
        <taxon>Fungi</taxon>
        <taxon>Dikarya</taxon>
        <taxon>Ascomycota</taxon>
        <taxon>Pezizomycotina</taxon>
        <taxon>Dothideomycetes</taxon>
        <taxon>Pleosporomycetidae</taxon>
        <taxon>Pleosporales</taxon>
        <taxon>Amniculicolaceae</taxon>
        <taxon>Amniculicola</taxon>
    </lineage>
</organism>
<feature type="transmembrane region" description="Helical" evidence="1">
    <location>
        <begin position="94"/>
        <end position="112"/>
    </location>
</feature>
<gene>
    <name evidence="2" type="ORF">P154DRAFT_523371</name>
</gene>
<accession>A0A6A5WP16</accession>
<keyword evidence="3" id="KW-1185">Reference proteome</keyword>
<dbReference type="AlphaFoldDB" id="A0A6A5WP16"/>
<reference evidence="2" key="1">
    <citation type="journal article" date="2020" name="Stud. Mycol.">
        <title>101 Dothideomycetes genomes: a test case for predicting lifestyles and emergence of pathogens.</title>
        <authorList>
            <person name="Haridas S."/>
            <person name="Albert R."/>
            <person name="Binder M."/>
            <person name="Bloem J."/>
            <person name="Labutti K."/>
            <person name="Salamov A."/>
            <person name="Andreopoulos B."/>
            <person name="Baker S."/>
            <person name="Barry K."/>
            <person name="Bills G."/>
            <person name="Bluhm B."/>
            <person name="Cannon C."/>
            <person name="Castanera R."/>
            <person name="Culley D."/>
            <person name="Daum C."/>
            <person name="Ezra D."/>
            <person name="Gonzalez J."/>
            <person name="Henrissat B."/>
            <person name="Kuo A."/>
            <person name="Liang C."/>
            <person name="Lipzen A."/>
            <person name="Lutzoni F."/>
            <person name="Magnuson J."/>
            <person name="Mondo S."/>
            <person name="Nolan M."/>
            <person name="Ohm R."/>
            <person name="Pangilinan J."/>
            <person name="Park H.-J."/>
            <person name="Ramirez L."/>
            <person name="Alfaro M."/>
            <person name="Sun H."/>
            <person name="Tritt A."/>
            <person name="Yoshinaga Y."/>
            <person name="Zwiers L.-H."/>
            <person name="Turgeon B."/>
            <person name="Goodwin S."/>
            <person name="Spatafora J."/>
            <person name="Crous P."/>
            <person name="Grigoriev I."/>
        </authorList>
    </citation>
    <scope>NUCLEOTIDE SEQUENCE</scope>
    <source>
        <strain evidence="2">CBS 123094</strain>
    </source>
</reference>
<keyword evidence="1" id="KW-1133">Transmembrane helix</keyword>
<protein>
    <submittedName>
        <fullName evidence="2">Uncharacterized protein</fullName>
    </submittedName>
</protein>
<feature type="transmembrane region" description="Helical" evidence="1">
    <location>
        <begin position="30"/>
        <end position="47"/>
    </location>
</feature>
<dbReference type="EMBL" id="ML977596">
    <property type="protein sequence ID" value="KAF1999346.1"/>
    <property type="molecule type" value="Genomic_DNA"/>
</dbReference>
<name>A0A6A5WP16_9PLEO</name>
<keyword evidence="1" id="KW-0812">Transmembrane</keyword>
<feature type="transmembrane region" description="Helical" evidence="1">
    <location>
        <begin position="7"/>
        <end position="24"/>
    </location>
</feature>
<feature type="transmembrane region" description="Helical" evidence="1">
    <location>
        <begin position="59"/>
        <end position="82"/>
    </location>
</feature>
<evidence type="ECO:0000313" key="3">
    <source>
        <dbReference type="Proteomes" id="UP000799779"/>
    </source>
</evidence>
<sequence length="155" mass="18847">MQLNKLILFELPLFFIAMLIWALYPKNPSASYALLFVKTLLCIYNLFHIRHQELFFDLLRPYMILVTGSSIYDVLTPLYVQWPDLQPSSRGEMLIHFASSVWIWAVIWDNDIRGRRLRDWHRRKLAWVKTHRQRERVGREEIMRRLETLRFKEIT</sequence>
<proteinExistence type="predicted"/>